<protein>
    <recommendedName>
        <fullName evidence="4">PEP-CTERM protein-sorting domain-containing protein</fullName>
    </recommendedName>
</protein>
<name>A0A5B9QAK4_9BACT</name>
<evidence type="ECO:0000313" key="2">
    <source>
        <dbReference type="EMBL" id="QEG36017.1"/>
    </source>
</evidence>
<dbReference type="Proteomes" id="UP000323917">
    <property type="component" value="Chromosome"/>
</dbReference>
<keyword evidence="1" id="KW-0732">Signal</keyword>
<feature type="chain" id="PRO_5022697263" description="PEP-CTERM protein-sorting domain-containing protein" evidence="1">
    <location>
        <begin position="21"/>
        <end position="232"/>
    </location>
</feature>
<dbReference type="EMBL" id="CP042913">
    <property type="protein sequence ID" value="QEG36017.1"/>
    <property type="molecule type" value="Genomic_DNA"/>
</dbReference>
<evidence type="ECO:0008006" key="4">
    <source>
        <dbReference type="Google" id="ProtNLM"/>
    </source>
</evidence>
<accession>A0A5B9QAK4</accession>
<feature type="signal peptide" evidence="1">
    <location>
        <begin position="1"/>
        <end position="20"/>
    </location>
</feature>
<dbReference type="RefSeq" id="WP_148074441.1">
    <property type="nucleotide sequence ID" value="NZ_CP042913.1"/>
</dbReference>
<sequence length="232" mass="23674" precursor="true">MRNFLLGIVIVLFAVVPAHASLEIVGGAGATAVPGGNDFMADLAALTPSLDMIFNSGADIKVNGAGTVYFYYHGAESGYTNEFVTGGTWTAATFTLAGGTSLETEADESWSFPGSAIGSIAVSDGDLFSSLGIGFRVKTAGSGTPKDALAGTAGFGVFYNDGLGSAGDGTYSQVFYGFDDNGASVDDNHDDMMVSAVFVPVPEPLSVAVWSGLAVAFSVVSVLSKRRQGSNC</sequence>
<dbReference type="AlphaFoldDB" id="A0A5B9QAK4"/>
<keyword evidence="3" id="KW-1185">Reference proteome</keyword>
<proteinExistence type="predicted"/>
<reference evidence="2 3" key="1">
    <citation type="submission" date="2019-08" db="EMBL/GenBank/DDBJ databases">
        <title>Deep-cultivation of Planctomycetes and their phenomic and genomic characterization uncovers novel biology.</title>
        <authorList>
            <person name="Wiegand S."/>
            <person name="Jogler M."/>
            <person name="Boedeker C."/>
            <person name="Pinto D."/>
            <person name="Vollmers J."/>
            <person name="Rivas-Marin E."/>
            <person name="Kohn T."/>
            <person name="Peeters S.H."/>
            <person name="Heuer A."/>
            <person name="Rast P."/>
            <person name="Oberbeckmann S."/>
            <person name="Bunk B."/>
            <person name="Jeske O."/>
            <person name="Meyerdierks A."/>
            <person name="Storesund J.E."/>
            <person name="Kallscheuer N."/>
            <person name="Luecker S."/>
            <person name="Lage O.M."/>
            <person name="Pohl T."/>
            <person name="Merkel B.J."/>
            <person name="Hornburger P."/>
            <person name="Mueller R.-W."/>
            <person name="Bruemmer F."/>
            <person name="Labrenz M."/>
            <person name="Spormann A.M."/>
            <person name="Op den Camp H."/>
            <person name="Overmann J."/>
            <person name="Amann R."/>
            <person name="Jetten M.S.M."/>
            <person name="Mascher T."/>
            <person name="Medema M.H."/>
            <person name="Devos D.P."/>
            <person name="Kaster A.-K."/>
            <person name="Ovreas L."/>
            <person name="Rohde M."/>
            <person name="Galperin M.Y."/>
            <person name="Jogler C."/>
        </authorList>
    </citation>
    <scope>NUCLEOTIDE SEQUENCE [LARGE SCALE GENOMIC DNA]</scope>
    <source>
        <strain evidence="2 3">Pr1d</strain>
    </source>
</reference>
<evidence type="ECO:0000256" key="1">
    <source>
        <dbReference type="SAM" id="SignalP"/>
    </source>
</evidence>
<gene>
    <name evidence="2" type="ORF">Pr1d_33260</name>
</gene>
<dbReference type="KEGG" id="bgok:Pr1d_33260"/>
<evidence type="ECO:0000313" key="3">
    <source>
        <dbReference type="Proteomes" id="UP000323917"/>
    </source>
</evidence>
<organism evidence="2 3">
    <name type="scientific">Bythopirellula goksoeyrii</name>
    <dbReference type="NCBI Taxonomy" id="1400387"/>
    <lineage>
        <taxon>Bacteria</taxon>
        <taxon>Pseudomonadati</taxon>
        <taxon>Planctomycetota</taxon>
        <taxon>Planctomycetia</taxon>
        <taxon>Pirellulales</taxon>
        <taxon>Lacipirellulaceae</taxon>
        <taxon>Bythopirellula</taxon>
    </lineage>
</organism>